<organism evidence="5">
    <name type="scientific">freshwater metagenome</name>
    <dbReference type="NCBI Taxonomy" id="449393"/>
    <lineage>
        <taxon>unclassified sequences</taxon>
        <taxon>metagenomes</taxon>
        <taxon>ecological metagenomes</taxon>
    </lineage>
</organism>
<dbReference type="PANTHER" id="PTHR43537">
    <property type="entry name" value="TRANSCRIPTIONAL REGULATOR, GNTR FAMILY"/>
    <property type="match status" value="1"/>
</dbReference>
<keyword evidence="2" id="KW-0238">DNA-binding</keyword>
<dbReference type="Pfam" id="PF07729">
    <property type="entry name" value="FCD"/>
    <property type="match status" value="1"/>
</dbReference>
<dbReference type="SMART" id="SM00895">
    <property type="entry name" value="FCD"/>
    <property type="match status" value="1"/>
</dbReference>
<keyword evidence="1" id="KW-0805">Transcription regulation</keyword>
<dbReference type="PROSITE" id="PS50949">
    <property type="entry name" value="HTH_GNTR"/>
    <property type="match status" value="1"/>
</dbReference>
<protein>
    <submittedName>
        <fullName evidence="5">Unannotated protein</fullName>
    </submittedName>
</protein>
<dbReference type="SUPFAM" id="SSF48008">
    <property type="entry name" value="GntR ligand-binding domain-like"/>
    <property type="match status" value="1"/>
</dbReference>
<accession>A0A6J5ZND4</accession>
<proteinExistence type="predicted"/>
<dbReference type="InterPro" id="IPR011711">
    <property type="entry name" value="GntR_C"/>
</dbReference>
<dbReference type="InterPro" id="IPR036390">
    <property type="entry name" value="WH_DNA-bd_sf"/>
</dbReference>
<dbReference type="InterPro" id="IPR036388">
    <property type="entry name" value="WH-like_DNA-bd_sf"/>
</dbReference>
<evidence type="ECO:0000256" key="1">
    <source>
        <dbReference type="ARBA" id="ARBA00023015"/>
    </source>
</evidence>
<evidence type="ECO:0000313" key="5">
    <source>
        <dbReference type="EMBL" id="CAB4341063.1"/>
    </source>
</evidence>
<evidence type="ECO:0000259" key="4">
    <source>
        <dbReference type="PROSITE" id="PS50949"/>
    </source>
</evidence>
<reference evidence="5" key="1">
    <citation type="submission" date="2020-05" db="EMBL/GenBank/DDBJ databases">
        <authorList>
            <person name="Chiriac C."/>
            <person name="Salcher M."/>
            <person name="Ghai R."/>
            <person name="Kavagutti S V."/>
        </authorList>
    </citation>
    <scope>NUCLEOTIDE SEQUENCE</scope>
</reference>
<gene>
    <name evidence="5" type="ORF">UFOPK3770_00960</name>
</gene>
<dbReference type="CDD" id="cd07377">
    <property type="entry name" value="WHTH_GntR"/>
    <property type="match status" value="1"/>
</dbReference>
<dbReference type="GO" id="GO:0003700">
    <property type="term" value="F:DNA-binding transcription factor activity"/>
    <property type="evidence" value="ECO:0007669"/>
    <property type="project" value="InterPro"/>
</dbReference>
<dbReference type="AlphaFoldDB" id="A0A6J5ZND4"/>
<dbReference type="GO" id="GO:0003677">
    <property type="term" value="F:DNA binding"/>
    <property type="evidence" value="ECO:0007669"/>
    <property type="project" value="UniProtKB-KW"/>
</dbReference>
<dbReference type="InterPro" id="IPR000524">
    <property type="entry name" value="Tscrpt_reg_HTH_GntR"/>
</dbReference>
<dbReference type="Gene3D" id="1.20.120.530">
    <property type="entry name" value="GntR ligand-binding domain-like"/>
    <property type="match status" value="1"/>
</dbReference>
<name>A0A6J5ZND4_9ZZZZ</name>
<feature type="domain" description="HTH gntR-type" evidence="4">
    <location>
        <begin position="5"/>
        <end position="72"/>
    </location>
</feature>
<dbReference type="SUPFAM" id="SSF46785">
    <property type="entry name" value="Winged helix' DNA-binding domain"/>
    <property type="match status" value="1"/>
</dbReference>
<dbReference type="InterPro" id="IPR008920">
    <property type="entry name" value="TF_FadR/GntR_C"/>
</dbReference>
<dbReference type="Gene3D" id="1.10.10.10">
    <property type="entry name" value="Winged helix-like DNA-binding domain superfamily/Winged helix DNA-binding domain"/>
    <property type="match status" value="1"/>
</dbReference>
<dbReference type="SMART" id="SM00345">
    <property type="entry name" value="HTH_GNTR"/>
    <property type="match status" value="1"/>
</dbReference>
<evidence type="ECO:0000256" key="2">
    <source>
        <dbReference type="ARBA" id="ARBA00023125"/>
    </source>
</evidence>
<evidence type="ECO:0000256" key="3">
    <source>
        <dbReference type="ARBA" id="ARBA00023163"/>
    </source>
</evidence>
<keyword evidence="3" id="KW-0804">Transcription</keyword>
<dbReference type="EMBL" id="CAESAJ010000110">
    <property type="protein sequence ID" value="CAB4341063.1"/>
    <property type="molecule type" value="Genomic_DNA"/>
</dbReference>
<dbReference type="PANTHER" id="PTHR43537:SF41">
    <property type="entry name" value="TRANSCRIPTIONAL REGULATORY PROTEIN"/>
    <property type="match status" value="1"/>
</dbReference>
<sequence length="215" mass="24064">MASVTTAQSQVLRELRKLIATGALEPGQQIIQDSLASALGVSRVPLREALKVLEGEGHVSYHPHRGYFVADLSVADLTEVYRIRALLEAEALLHAVPLLTTEDIEHLQELADNIVNSEFADDVMAVSDANRRFHFAIFEASNMPRLVRMIRTLWESTDAYRSVYMSDPENIAQMDREHQEMMAAIAVRDTKKVIDLQSAHRENSVAVVSRVISRS</sequence>
<dbReference type="Pfam" id="PF00392">
    <property type="entry name" value="GntR"/>
    <property type="match status" value="1"/>
</dbReference>